<feature type="compositionally biased region" description="Pro residues" evidence="1">
    <location>
        <begin position="270"/>
        <end position="299"/>
    </location>
</feature>
<dbReference type="AlphaFoldDB" id="X8J4Q0"/>
<feature type="compositionally biased region" description="Low complexity" evidence="1">
    <location>
        <begin position="402"/>
        <end position="418"/>
    </location>
</feature>
<feature type="region of interest" description="Disordered" evidence="1">
    <location>
        <begin position="402"/>
        <end position="654"/>
    </location>
</feature>
<dbReference type="OrthoDB" id="7690434at2759"/>
<feature type="compositionally biased region" description="Polar residues" evidence="1">
    <location>
        <begin position="508"/>
        <end position="532"/>
    </location>
</feature>
<dbReference type="Proteomes" id="UP000030108">
    <property type="component" value="Unassembled WGS sequence"/>
</dbReference>
<evidence type="ECO:0000313" key="3">
    <source>
        <dbReference type="Proteomes" id="UP000030108"/>
    </source>
</evidence>
<protein>
    <recommendedName>
        <fullName evidence="4">Mediator of RNA polymerase II transcription subunit 25</fullName>
    </recommendedName>
</protein>
<reference evidence="3" key="1">
    <citation type="journal article" date="2014" name="Genome Announc.">
        <title>Draft genome sequence of the plant-pathogenic soil fungus Rhizoctonia solani anastomosis group 3 strain Rhs1AP.</title>
        <authorList>
            <person name="Cubeta M.A."/>
            <person name="Thomas E."/>
            <person name="Dean R.A."/>
            <person name="Jabaji S."/>
            <person name="Neate S.M."/>
            <person name="Tavantzis S."/>
            <person name="Toda T."/>
            <person name="Vilgalys R."/>
            <person name="Bharathan N."/>
            <person name="Fedorova-Abrams N."/>
            <person name="Pakala S.B."/>
            <person name="Pakala S.M."/>
            <person name="Zafar N."/>
            <person name="Joardar V."/>
            <person name="Losada L."/>
            <person name="Nierman W.C."/>
        </authorList>
    </citation>
    <scope>NUCLEOTIDE SEQUENCE [LARGE SCALE GENOMIC DNA]</scope>
    <source>
        <strain evidence="3">AG-3</strain>
    </source>
</reference>
<name>X8J4Q0_9AGAM</name>
<feature type="compositionally biased region" description="Polar residues" evidence="1">
    <location>
        <begin position="442"/>
        <end position="452"/>
    </location>
</feature>
<feature type="region of interest" description="Disordered" evidence="1">
    <location>
        <begin position="230"/>
        <end position="304"/>
    </location>
</feature>
<feature type="compositionally biased region" description="Low complexity" evidence="1">
    <location>
        <begin position="639"/>
        <end position="650"/>
    </location>
</feature>
<feature type="compositionally biased region" description="Polar residues" evidence="1">
    <location>
        <begin position="542"/>
        <end position="592"/>
    </location>
</feature>
<organism evidence="2 3">
    <name type="scientific">Rhizoctonia solani AG-3 Rhs1AP</name>
    <dbReference type="NCBI Taxonomy" id="1086054"/>
    <lineage>
        <taxon>Eukaryota</taxon>
        <taxon>Fungi</taxon>
        <taxon>Dikarya</taxon>
        <taxon>Basidiomycota</taxon>
        <taxon>Agaricomycotina</taxon>
        <taxon>Agaricomycetes</taxon>
        <taxon>Cantharellales</taxon>
        <taxon>Ceratobasidiaceae</taxon>
        <taxon>Rhizoctonia</taxon>
    </lineage>
</organism>
<gene>
    <name evidence="2" type="ORF">RSOL_204320</name>
</gene>
<evidence type="ECO:0008006" key="4">
    <source>
        <dbReference type="Google" id="ProtNLM"/>
    </source>
</evidence>
<feature type="compositionally biased region" description="Low complexity" evidence="1">
    <location>
        <begin position="614"/>
        <end position="623"/>
    </location>
</feature>
<comment type="caution">
    <text evidence="2">The sequence shown here is derived from an EMBL/GenBank/DDBJ whole genome shotgun (WGS) entry which is preliminary data.</text>
</comment>
<accession>X8J4Q0</accession>
<evidence type="ECO:0000256" key="1">
    <source>
        <dbReference type="SAM" id="MobiDB-lite"/>
    </source>
</evidence>
<evidence type="ECO:0000313" key="2">
    <source>
        <dbReference type="EMBL" id="EUC56902.1"/>
    </source>
</evidence>
<sequence length="764" mass="81376">MTSGDVKLCIVCDSAISANVFTVIAIQVIQPMVLRLQDKHPGSKLTVGIVTYTTPTTRPAIVAKRAFTQAGALFPLFREAPHSIGIGTSGSGGTMGMAILEGLVAAIEMCDDVLEAPFRRQRIRHPNIPAQASTTPIFHVLLIGGSRSDSARRPFYNRSPSLDDASWDTLPDELKKRNINLSLCLSNPIKELVSLHTKLWPTPDPVWFPKPKGYTILLSGTHMANAKRQLEVPPTGPTQPTALKRSKIDSPKPTARPIPPKIELPAPVLTSPPPAPVPVLAPPPPPAPVPHPPSIPESPQPLQQPKMDSPLIASYHQLRLVMINSNTPPEQRAKLLQSGFRMDEHGAFVGPAGTIFDAKGQPGPGSLIPLRVHQERLKQLQLMQASASGNPAAQQALRMLMQQRMQQQAMGASGSGQALNPNLSPAPQPESNPSPTHHRSPSHIQSQPSANLEAQPHSGHAFQPGGGGVPVPGQQAPFHPAASPAHQPGGTPHMQPGAPPMQHGHPATPQQATGTPQHPISISTPQHASTPQHIGVTPPQGTPQLAHSTPKFANSTPKMAHSTPQMAHATPQMSHSTPQMAHSVPPLSQDQSMFGGGQQHSPPNTQGMFGPNVQGMPNGSQNPGGPPIQIPGALPNVAGTNSTQGTGSSGVPATTNNVWRGQIVYLLQQRPDQESTSLHFSAVAVGAPNKSIETHRWPNRLENTNGFKQLPVAAAAQLYNSQVPFGQISIDQQHAGMDSQKWQVFHRIVTAGYCIFTSSRPIRP</sequence>
<dbReference type="EMBL" id="JATN01000322">
    <property type="protein sequence ID" value="EUC56902.1"/>
    <property type="molecule type" value="Genomic_DNA"/>
</dbReference>
<proteinExistence type="predicted"/>